<dbReference type="KEGG" id="wei:EQG49_10705"/>
<dbReference type="AlphaFoldDB" id="A0A4P6YVQ1"/>
<dbReference type="InterPro" id="IPR029149">
    <property type="entry name" value="Creatin/AminoP/Spt16_N"/>
</dbReference>
<evidence type="ECO:0000313" key="7">
    <source>
        <dbReference type="Proteomes" id="UP000292886"/>
    </source>
</evidence>
<dbReference type="Pfam" id="PF01321">
    <property type="entry name" value="Creatinase_N"/>
    <property type="match status" value="1"/>
</dbReference>
<evidence type="ECO:0000256" key="3">
    <source>
        <dbReference type="RuleBase" id="RU000590"/>
    </source>
</evidence>
<dbReference type="InterPro" id="IPR036005">
    <property type="entry name" value="Creatinase/aminopeptidase-like"/>
</dbReference>
<dbReference type="Gene3D" id="3.90.230.10">
    <property type="entry name" value="Creatinase/methionine aminopeptidase superfamily"/>
    <property type="match status" value="1"/>
</dbReference>
<evidence type="ECO:0000256" key="2">
    <source>
        <dbReference type="ARBA" id="ARBA00022801"/>
    </source>
</evidence>
<evidence type="ECO:0000313" key="6">
    <source>
        <dbReference type="EMBL" id="QBO36878.1"/>
    </source>
</evidence>
<dbReference type="SUPFAM" id="SSF53092">
    <property type="entry name" value="Creatinase/prolidase N-terminal domain"/>
    <property type="match status" value="1"/>
</dbReference>
<feature type="domain" description="Peptidase M24" evidence="4">
    <location>
        <begin position="139"/>
        <end position="341"/>
    </location>
</feature>
<comment type="similarity">
    <text evidence="3">Belongs to the peptidase M24B family.</text>
</comment>
<dbReference type="GO" id="GO:0004177">
    <property type="term" value="F:aminopeptidase activity"/>
    <property type="evidence" value="ECO:0007669"/>
    <property type="project" value="UniProtKB-KW"/>
</dbReference>
<dbReference type="EMBL" id="CP037940">
    <property type="protein sequence ID" value="QBO36878.1"/>
    <property type="molecule type" value="Genomic_DNA"/>
</dbReference>
<dbReference type="InterPro" id="IPR001131">
    <property type="entry name" value="Peptidase_M24B_aminopep-P_CS"/>
</dbReference>
<proteinExistence type="inferred from homology"/>
<reference evidence="7" key="1">
    <citation type="submission" date="2019-03" db="EMBL/GenBank/DDBJ databases">
        <title>Weissella sp. 26KH-42 Genome sequencing.</title>
        <authorList>
            <person name="Heo J."/>
            <person name="Kim S.-J."/>
            <person name="Kim J.-S."/>
            <person name="Hong S.-B."/>
            <person name="Kwon S.-W."/>
        </authorList>
    </citation>
    <scope>NUCLEOTIDE SEQUENCE [LARGE SCALE GENOMIC DNA]</scope>
    <source>
        <strain evidence="7">26KH-42</strain>
    </source>
</reference>
<dbReference type="CDD" id="cd01092">
    <property type="entry name" value="APP-like"/>
    <property type="match status" value="1"/>
</dbReference>
<evidence type="ECO:0000256" key="1">
    <source>
        <dbReference type="ARBA" id="ARBA00022723"/>
    </source>
</evidence>
<protein>
    <submittedName>
        <fullName evidence="6">Aminopeptidase P family protein</fullName>
    </submittedName>
</protein>
<keyword evidence="6" id="KW-0645">Protease</keyword>
<dbReference type="InterPro" id="IPR000994">
    <property type="entry name" value="Pept_M24"/>
</dbReference>
<keyword evidence="2" id="KW-0378">Hydrolase</keyword>
<evidence type="ECO:0000259" key="4">
    <source>
        <dbReference type="Pfam" id="PF00557"/>
    </source>
</evidence>
<dbReference type="SUPFAM" id="SSF55920">
    <property type="entry name" value="Creatinase/aminopeptidase"/>
    <property type="match status" value="1"/>
</dbReference>
<dbReference type="InterPro" id="IPR000587">
    <property type="entry name" value="Creatinase_N"/>
</dbReference>
<keyword evidence="1 3" id="KW-0479">Metal-binding</keyword>
<name>A0A4P6YVQ1_9LACO</name>
<sequence length="360" mass="39617">MYTTRIERLKKMLAMMEMDGLFVTNGFNMRYLTGFLGGNGDGVVLVTKQSVLLITDSRYEEELKASLPAEVTLVITRDYYQEAAKQTEKAGVLRLGFEDDLAFRVFDLMDELLVVEDFLPVPGVLEALREIKDQTEVTALRKSTAISVAAFNQLLPKLHVGMTEKEVANELDYLARKLGAQKASFDTIVASGWRGALPHGLATDKVIETGELVTIDFGYYVDGYTSDITRTIAFGEVSDELKHIYQTVLTAQKRIIAEVFNGVASSELDRVGREYITAQGYGKEFNHGTGHGIGLDIHEGPNISRSLDDEMVTNNLLTIEPGIYVAGLGGVRIEDDVLVTPAGYENLTSGITTDLIVIDD</sequence>
<feature type="domain" description="Creatinase N-terminal" evidence="5">
    <location>
        <begin position="5"/>
        <end position="131"/>
    </location>
</feature>
<dbReference type="Pfam" id="PF00557">
    <property type="entry name" value="Peptidase_M24"/>
    <property type="match status" value="1"/>
</dbReference>
<keyword evidence="7" id="KW-1185">Reference proteome</keyword>
<dbReference type="PROSITE" id="PS00491">
    <property type="entry name" value="PROLINE_PEPTIDASE"/>
    <property type="match status" value="1"/>
</dbReference>
<dbReference type="PANTHER" id="PTHR46112">
    <property type="entry name" value="AMINOPEPTIDASE"/>
    <property type="match status" value="1"/>
</dbReference>
<dbReference type="Gene3D" id="3.40.350.10">
    <property type="entry name" value="Creatinase/prolidase N-terminal domain"/>
    <property type="match status" value="1"/>
</dbReference>
<dbReference type="GO" id="GO:0046872">
    <property type="term" value="F:metal ion binding"/>
    <property type="evidence" value="ECO:0007669"/>
    <property type="project" value="UniProtKB-KW"/>
</dbReference>
<dbReference type="InterPro" id="IPR050659">
    <property type="entry name" value="Peptidase_M24B"/>
</dbReference>
<dbReference type="OrthoDB" id="9806388at2"/>
<organism evidence="6 7">
    <name type="scientific">Periweissella cryptocerci</name>
    <dbReference type="NCBI Taxonomy" id="2506420"/>
    <lineage>
        <taxon>Bacteria</taxon>
        <taxon>Bacillati</taxon>
        <taxon>Bacillota</taxon>
        <taxon>Bacilli</taxon>
        <taxon>Lactobacillales</taxon>
        <taxon>Lactobacillaceae</taxon>
        <taxon>Periweissella</taxon>
    </lineage>
</organism>
<accession>A0A4P6YVQ1</accession>
<keyword evidence="6" id="KW-0031">Aminopeptidase</keyword>
<dbReference type="PANTHER" id="PTHR46112:SF3">
    <property type="entry name" value="AMINOPEPTIDASE YPDF"/>
    <property type="match status" value="1"/>
</dbReference>
<gene>
    <name evidence="6" type="ORF">EQG49_10705</name>
</gene>
<dbReference type="Proteomes" id="UP000292886">
    <property type="component" value="Chromosome"/>
</dbReference>
<evidence type="ECO:0000259" key="5">
    <source>
        <dbReference type="Pfam" id="PF01321"/>
    </source>
</evidence>